<feature type="region of interest" description="Disordered" evidence="1">
    <location>
        <begin position="139"/>
        <end position="163"/>
    </location>
</feature>
<dbReference type="GO" id="GO:1904294">
    <property type="term" value="P:positive regulation of ERAD pathway"/>
    <property type="evidence" value="ECO:0007669"/>
    <property type="project" value="TreeGrafter"/>
</dbReference>
<feature type="region of interest" description="Disordered" evidence="1">
    <location>
        <begin position="1"/>
        <end position="27"/>
    </location>
</feature>
<dbReference type="PANTHER" id="PTHR21650:SF4">
    <property type="entry name" value="MEMBRALIN"/>
    <property type="match status" value="1"/>
</dbReference>
<organism evidence="3 4">
    <name type="scientific">Pangasianodon hypophthalmus</name>
    <name type="common">Striped catfish</name>
    <name type="synonym">Helicophagus hypophthalmus</name>
    <dbReference type="NCBI Taxonomy" id="310915"/>
    <lineage>
        <taxon>Eukaryota</taxon>
        <taxon>Metazoa</taxon>
        <taxon>Chordata</taxon>
        <taxon>Craniata</taxon>
        <taxon>Vertebrata</taxon>
        <taxon>Euteleostomi</taxon>
        <taxon>Actinopterygii</taxon>
        <taxon>Neopterygii</taxon>
        <taxon>Teleostei</taxon>
        <taxon>Ostariophysi</taxon>
        <taxon>Siluriformes</taxon>
        <taxon>Pangasiidae</taxon>
        <taxon>Pangasianodon</taxon>
    </lineage>
</organism>
<protein>
    <recommendedName>
        <fullName evidence="5">Membralin</fullName>
    </recommendedName>
</protein>
<dbReference type="Pfam" id="PF09746">
    <property type="entry name" value="Membralin"/>
    <property type="match status" value="1"/>
</dbReference>
<dbReference type="GO" id="GO:0005783">
    <property type="term" value="C:endoplasmic reticulum"/>
    <property type="evidence" value="ECO:0007669"/>
    <property type="project" value="TreeGrafter"/>
</dbReference>
<feature type="transmembrane region" description="Helical" evidence="2">
    <location>
        <begin position="67"/>
        <end position="90"/>
    </location>
</feature>
<evidence type="ECO:0008006" key="5">
    <source>
        <dbReference type="Google" id="ProtNLM"/>
    </source>
</evidence>
<keyword evidence="2" id="KW-1133">Transmembrane helix</keyword>
<evidence type="ECO:0000313" key="3">
    <source>
        <dbReference type="EMBL" id="KAB5559333.1"/>
    </source>
</evidence>
<evidence type="ECO:0000256" key="1">
    <source>
        <dbReference type="SAM" id="MobiDB-lite"/>
    </source>
</evidence>
<keyword evidence="2" id="KW-0472">Membrane</keyword>
<evidence type="ECO:0000313" key="4">
    <source>
        <dbReference type="Proteomes" id="UP000327468"/>
    </source>
</evidence>
<dbReference type="EMBL" id="VFJC01000012">
    <property type="protein sequence ID" value="KAB5559333.1"/>
    <property type="molecule type" value="Genomic_DNA"/>
</dbReference>
<comment type="caution">
    <text evidence="3">The sequence shown here is derived from an EMBL/GenBank/DDBJ whole genome shotgun (WGS) entry which is preliminary data.</text>
</comment>
<accession>A0A5N5MXM2</accession>
<gene>
    <name evidence="3" type="ORF">PHYPO_G00027840</name>
</gene>
<evidence type="ECO:0000256" key="2">
    <source>
        <dbReference type="SAM" id="Phobius"/>
    </source>
</evidence>
<keyword evidence="4" id="KW-1185">Reference proteome</keyword>
<dbReference type="InterPro" id="IPR019144">
    <property type="entry name" value="Membralin"/>
</dbReference>
<feature type="compositionally biased region" description="Basic and acidic residues" evidence="1">
    <location>
        <begin position="139"/>
        <end position="155"/>
    </location>
</feature>
<dbReference type="PANTHER" id="PTHR21650">
    <property type="entry name" value="MEMBRALIN/KINETOCHORE PROTEIN NUF2"/>
    <property type="match status" value="1"/>
</dbReference>
<keyword evidence="2" id="KW-0812">Transmembrane</keyword>
<proteinExistence type="predicted"/>
<dbReference type="Proteomes" id="UP000327468">
    <property type="component" value="Chromosome 11"/>
</dbReference>
<name>A0A5N5MXM2_PANHP</name>
<reference evidence="3 4" key="1">
    <citation type="submission" date="2019-06" db="EMBL/GenBank/DDBJ databases">
        <title>A chromosome-scale genome assembly of the striped catfish, Pangasianodon hypophthalmus.</title>
        <authorList>
            <person name="Wen M."/>
            <person name="Zahm M."/>
            <person name="Roques C."/>
            <person name="Cabau C."/>
            <person name="Klopp C."/>
            <person name="Donnadieu C."/>
            <person name="Jouanno E."/>
            <person name="Avarre J.-C."/>
            <person name="Campet M."/>
            <person name="Ha T.T.T."/>
            <person name="Dugue R."/>
            <person name="Lampietro C."/>
            <person name="Louis A."/>
            <person name="Herpin A."/>
            <person name="Echchiki A."/>
            <person name="Berthelot C."/>
            <person name="Parey E."/>
            <person name="Roest-Crollius H."/>
            <person name="Braasch I."/>
            <person name="Postlethwait J."/>
            <person name="Bobe J."/>
            <person name="Montfort J."/>
            <person name="Bouchez O."/>
            <person name="Begum T."/>
            <person name="Schartl M."/>
            <person name="Guiguen Y."/>
        </authorList>
    </citation>
    <scope>NUCLEOTIDE SEQUENCE [LARGE SCALE GENOMIC DNA]</scope>
    <source>
        <strain evidence="3 4">Indonesia</strain>
        <tissue evidence="3">Blood</tissue>
    </source>
</reference>
<sequence>MSDNQGNVNNNNVPLNNNNNNGAANRLRNPNINQNPLINVRDRLFHALFFKMAVTYARLFPPSFRRVFEFFVLLKALFVLFILAYIHIAFSRSPINCLEHVREKWPRDGILRVEIQRNSSRAPIFLQFYETEGFQGLVKEPDRDTEDTSRVPVHQEDEDEEEMTVDMFDNSSVRFELDIEPRLKPLVNDWRPGLRLERHPGPLLQPGSL</sequence>
<dbReference type="GO" id="GO:0034976">
    <property type="term" value="P:response to endoplasmic reticulum stress"/>
    <property type="evidence" value="ECO:0007669"/>
    <property type="project" value="TreeGrafter"/>
</dbReference>
<dbReference type="AlphaFoldDB" id="A0A5N5MXM2"/>